<feature type="region of interest" description="Disordered" evidence="1">
    <location>
        <begin position="56"/>
        <end position="81"/>
    </location>
</feature>
<keyword evidence="3" id="KW-1185">Reference proteome</keyword>
<accession>R4Z0C0</accession>
<organism evidence="2 3">
    <name type="scientific">Candidatus Neomicrothrix parvicella RN1</name>
    <dbReference type="NCBI Taxonomy" id="1229780"/>
    <lineage>
        <taxon>Bacteria</taxon>
        <taxon>Bacillati</taxon>
        <taxon>Actinomycetota</taxon>
        <taxon>Acidimicrobiia</taxon>
        <taxon>Acidimicrobiales</taxon>
        <taxon>Microthrixaceae</taxon>
        <taxon>Candidatus Neomicrothrix</taxon>
    </lineage>
</organism>
<comment type="caution">
    <text evidence="2">The sequence shown here is derived from an EMBL/GenBank/DDBJ whole genome shotgun (WGS) entry which is preliminary data.</text>
</comment>
<dbReference type="HOGENOM" id="CLU_2567495_0_0_11"/>
<protein>
    <submittedName>
        <fullName evidence="2">Uncharacterized protein</fullName>
    </submittedName>
</protein>
<name>R4Z0C0_9ACTN</name>
<evidence type="ECO:0000313" key="2">
    <source>
        <dbReference type="EMBL" id="CCM64324.1"/>
    </source>
</evidence>
<dbReference type="STRING" id="1229780.BN381_360026"/>
<dbReference type="EMBL" id="CANL01000030">
    <property type="protein sequence ID" value="CCM64324.1"/>
    <property type="molecule type" value="Genomic_DNA"/>
</dbReference>
<feature type="compositionally biased region" description="Polar residues" evidence="1">
    <location>
        <begin position="58"/>
        <end position="81"/>
    </location>
</feature>
<sequence>MGSAERALRSWPAGFTSKAQTYADLFAQPGRQSSEFRRALWRDWFAFDDWSLRDGSGEVTSKASTSTATCRTSPNSETSYA</sequence>
<reference evidence="2 3" key="1">
    <citation type="journal article" date="2013" name="ISME J.">
        <title>Metabolic model for the filamentous 'Candidatus Microthrix parvicella' based on genomic and metagenomic analyses.</title>
        <authorList>
            <person name="Jon McIlroy S."/>
            <person name="Kristiansen R."/>
            <person name="Albertsen M."/>
            <person name="Michael Karst S."/>
            <person name="Rossetti S."/>
            <person name="Lund Nielsen J."/>
            <person name="Tandoi V."/>
            <person name="James Seviour R."/>
            <person name="Nielsen P.H."/>
        </authorList>
    </citation>
    <scope>NUCLEOTIDE SEQUENCE [LARGE SCALE GENOMIC DNA]</scope>
    <source>
        <strain evidence="2 3">RN1</strain>
    </source>
</reference>
<dbReference type="Proteomes" id="UP000018291">
    <property type="component" value="Unassembled WGS sequence"/>
</dbReference>
<evidence type="ECO:0000313" key="3">
    <source>
        <dbReference type="Proteomes" id="UP000018291"/>
    </source>
</evidence>
<proteinExistence type="predicted"/>
<dbReference type="AlphaFoldDB" id="R4Z0C0"/>
<gene>
    <name evidence="2" type="ORF">BN381_360026</name>
</gene>
<evidence type="ECO:0000256" key="1">
    <source>
        <dbReference type="SAM" id="MobiDB-lite"/>
    </source>
</evidence>